<dbReference type="Proteomes" id="UP001470230">
    <property type="component" value="Unassembled WGS sequence"/>
</dbReference>
<comment type="caution">
    <text evidence="1">The sequence shown here is derived from an EMBL/GenBank/DDBJ whole genome shotgun (WGS) entry which is preliminary data.</text>
</comment>
<keyword evidence="2" id="KW-1185">Reference proteome</keyword>
<proteinExistence type="predicted"/>
<name>A0ABR2K6K5_9EUKA</name>
<accession>A0ABR2K6K5</accession>
<evidence type="ECO:0000313" key="2">
    <source>
        <dbReference type="Proteomes" id="UP001470230"/>
    </source>
</evidence>
<reference evidence="1 2" key="1">
    <citation type="submission" date="2024-04" db="EMBL/GenBank/DDBJ databases">
        <title>Tritrichomonas musculus Genome.</title>
        <authorList>
            <person name="Alves-Ferreira E."/>
            <person name="Grigg M."/>
            <person name="Lorenzi H."/>
            <person name="Galac M."/>
        </authorList>
    </citation>
    <scope>NUCLEOTIDE SEQUENCE [LARGE SCALE GENOMIC DNA]</scope>
    <source>
        <strain evidence="1 2">EAF2021</strain>
    </source>
</reference>
<organism evidence="1 2">
    <name type="scientific">Tritrichomonas musculus</name>
    <dbReference type="NCBI Taxonomy" id="1915356"/>
    <lineage>
        <taxon>Eukaryota</taxon>
        <taxon>Metamonada</taxon>
        <taxon>Parabasalia</taxon>
        <taxon>Tritrichomonadida</taxon>
        <taxon>Tritrichomonadidae</taxon>
        <taxon>Tritrichomonas</taxon>
    </lineage>
</organism>
<protein>
    <recommendedName>
        <fullName evidence="3">Trafficking protein particle complex subunit 11 domain-containing protein</fullName>
    </recommendedName>
</protein>
<gene>
    <name evidence="1" type="ORF">M9Y10_042188</name>
</gene>
<evidence type="ECO:0000313" key="1">
    <source>
        <dbReference type="EMBL" id="KAK8886720.1"/>
    </source>
</evidence>
<dbReference type="EMBL" id="JAPFFF010000007">
    <property type="protein sequence ID" value="KAK8886720.1"/>
    <property type="molecule type" value="Genomic_DNA"/>
</dbReference>
<evidence type="ECO:0008006" key="3">
    <source>
        <dbReference type="Google" id="ProtNLM"/>
    </source>
</evidence>
<sequence>MFQAIVYVNIPENYIQPIVSVMNQTCPKEICSIFADTPPLNLSFKIQIVTNQTSSKLDDLCEAPHLFIYFFTCNDKNDFIKNVKNNYLEYSKANKRDYVPVMPIYINNSKNAKIKSKIFLQNSIISFLQPELPNLQTINIKANGFASKSGFERLWPSIVGQIVQSVTSRINSIRAAILKQKISYNTFRQLIRLCTMYDQVSCFDKCFEVINNVERIIGVNKKMFTFIDPKALTYRFDFCVGADNVEAKVFAEDPTEYDLRFIFFKRRIQTLLCIAKNNEAISSAFNFFISMSNRVKEEKNITEYMYSMWVAQALGDIANQCAKEKEMNNSIYISQYASILEWYIKALPNARKSFIERSRRVSFIDNKDPLRIVPEEDNFYEKFGKVGDFMILENILSKNERFNAEITRNLLSLISYYTGAGYTRCAAVAMSKMRYFSQNDDDQYTLSAIITIIKKGYSHIIPIITENMIQRIPFDDRLYACCKIISDVQSKHREVAVNYLSNMLTKTEPNQTFRTSFNLPIKLSILSNQEDLESTSGSESEDIDNSIESIDEGKPSYNAPLFIQNEKVSIRLKVKCGFPGHLKCNRLLVGFLNCYIIRIAYLECTNVDIYDGAIITVSNSFAKAGSYAIYNLKLICGQDQVLNVILPSSVEFIHIHPPPLPFDFSIEVPNLLLPRRWQLARLNIKVVRDVESLVLKVFGISYRTAILLLKNNEKRTPEKGLIYTNIPSGEHEINLPIFPQTNSSGMLKIEADANDQTVIHEIHFKVSEFLEFKLQFRKETKSAQLSAFLKSQSDLIITAVDFYEKDASSKIKSKNIGLPLKVGLSQSSALFFLEGEPDVARIWIKQNEMKEFAIRLNVEAFDEEAMAKNDDLVEISPLTTLCPKDFSI</sequence>